<dbReference type="CDD" id="cd00198">
    <property type="entry name" value="vWFA"/>
    <property type="match status" value="1"/>
</dbReference>
<sequence>MTPRALDPFLAFPAALRAAGQPAAPDQTESFLAAVGLLGPRRMQDIRRAAHAVYGPGPERAEEFDAIFDAVFLGRALAAPALGAPEDLPGSYDASGMEEVPLPDDEEPSGGDATAAERLFARELATGGEAAVLRSFARALPRALPRRRSRRHAAGKGRLADARRAFREMLRRDGEITRLPTRRRRTRERRVLMLIDVSGSMKEGTDGALRLAHALVQGGERVECFTVGTRLTRVTRALRHRNREQALTRASGLVADWDGGTRLGEALAAFLSVPRFASHARGALVIVVSDGLERGGPEALVASMQRLSALAWSVLWLSPLAADPDYRPETGAMRAILPLIDRLGDGATPPAIAAEILGFSKGARSPGVRA</sequence>
<evidence type="ECO:0000256" key="1">
    <source>
        <dbReference type="SAM" id="MobiDB-lite"/>
    </source>
</evidence>
<name>A0A365U8U3_9RHOB</name>
<protein>
    <recommendedName>
        <fullName evidence="4">VWA domain-containing protein</fullName>
    </recommendedName>
</protein>
<dbReference type="InterPro" id="IPR011195">
    <property type="entry name" value="UCP010256"/>
</dbReference>
<accession>A0A365U8U3</accession>
<gene>
    <name evidence="2" type="ORF">DRV85_09885</name>
</gene>
<dbReference type="RefSeq" id="WP_113289295.1">
    <property type="nucleotide sequence ID" value="NZ_QNTQ01000008.1"/>
</dbReference>
<dbReference type="AlphaFoldDB" id="A0A365U8U3"/>
<evidence type="ECO:0000313" key="3">
    <source>
        <dbReference type="Proteomes" id="UP000253370"/>
    </source>
</evidence>
<organism evidence="2 3">
    <name type="scientific">Rhodosalinus halophilus</name>
    <dbReference type="NCBI Taxonomy" id="2259333"/>
    <lineage>
        <taxon>Bacteria</taxon>
        <taxon>Pseudomonadati</taxon>
        <taxon>Pseudomonadota</taxon>
        <taxon>Alphaproteobacteria</taxon>
        <taxon>Rhodobacterales</taxon>
        <taxon>Paracoccaceae</taxon>
        <taxon>Rhodosalinus</taxon>
    </lineage>
</organism>
<dbReference type="Gene3D" id="3.40.50.410">
    <property type="entry name" value="von Willebrand factor, type A domain"/>
    <property type="match status" value="1"/>
</dbReference>
<dbReference type="SUPFAM" id="SSF53300">
    <property type="entry name" value="vWA-like"/>
    <property type="match status" value="1"/>
</dbReference>
<dbReference type="InterPro" id="IPR008912">
    <property type="entry name" value="Uncharacterised_CoxE"/>
</dbReference>
<dbReference type="PIRSF" id="PIRSF010256">
    <property type="entry name" value="CoxE_vWa"/>
    <property type="match status" value="1"/>
</dbReference>
<evidence type="ECO:0000313" key="2">
    <source>
        <dbReference type="EMBL" id="RBI84967.1"/>
    </source>
</evidence>
<dbReference type="InterPro" id="IPR036465">
    <property type="entry name" value="vWFA_dom_sf"/>
</dbReference>
<feature type="region of interest" description="Disordered" evidence="1">
    <location>
        <begin position="88"/>
        <end position="112"/>
    </location>
</feature>
<dbReference type="OrthoDB" id="9790469at2"/>
<reference evidence="2 3" key="1">
    <citation type="submission" date="2018-07" db="EMBL/GenBank/DDBJ databases">
        <title>Rhodosalinus sp. strain E84T genomic sequence and assembly.</title>
        <authorList>
            <person name="Liu Z.-W."/>
            <person name="Lu D.-C."/>
        </authorList>
    </citation>
    <scope>NUCLEOTIDE SEQUENCE [LARGE SCALE GENOMIC DNA]</scope>
    <source>
        <strain evidence="2 3">E84</strain>
    </source>
</reference>
<dbReference type="Proteomes" id="UP000253370">
    <property type="component" value="Unassembled WGS sequence"/>
</dbReference>
<dbReference type="PANTHER" id="PTHR39338:SF6">
    <property type="entry name" value="BLL5662 PROTEIN"/>
    <property type="match status" value="1"/>
</dbReference>
<dbReference type="Pfam" id="PF05762">
    <property type="entry name" value="VWA_CoxE"/>
    <property type="match status" value="1"/>
</dbReference>
<keyword evidence="3" id="KW-1185">Reference proteome</keyword>
<proteinExistence type="predicted"/>
<dbReference type="PANTHER" id="PTHR39338">
    <property type="entry name" value="BLL5662 PROTEIN-RELATED"/>
    <property type="match status" value="1"/>
</dbReference>
<comment type="caution">
    <text evidence="2">The sequence shown here is derived from an EMBL/GenBank/DDBJ whole genome shotgun (WGS) entry which is preliminary data.</text>
</comment>
<dbReference type="EMBL" id="QNTQ01000008">
    <property type="protein sequence ID" value="RBI84967.1"/>
    <property type="molecule type" value="Genomic_DNA"/>
</dbReference>
<evidence type="ECO:0008006" key="4">
    <source>
        <dbReference type="Google" id="ProtNLM"/>
    </source>
</evidence>